<organism evidence="3 4">
    <name type="scientific">Nyssa sinensis</name>
    <dbReference type="NCBI Taxonomy" id="561372"/>
    <lineage>
        <taxon>Eukaryota</taxon>
        <taxon>Viridiplantae</taxon>
        <taxon>Streptophyta</taxon>
        <taxon>Embryophyta</taxon>
        <taxon>Tracheophyta</taxon>
        <taxon>Spermatophyta</taxon>
        <taxon>Magnoliopsida</taxon>
        <taxon>eudicotyledons</taxon>
        <taxon>Gunneridae</taxon>
        <taxon>Pentapetalae</taxon>
        <taxon>asterids</taxon>
        <taxon>Cornales</taxon>
        <taxon>Nyssaceae</taxon>
        <taxon>Nyssa</taxon>
    </lineage>
</organism>
<dbReference type="GO" id="GO:0007076">
    <property type="term" value="P:mitotic chromosome condensation"/>
    <property type="evidence" value="ECO:0007669"/>
    <property type="project" value="TreeGrafter"/>
</dbReference>
<evidence type="ECO:0000256" key="1">
    <source>
        <dbReference type="SAM" id="Coils"/>
    </source>
</evidence>
<evidence type="ECO:0000256" key="2">
    <source>
        <dbReference type="SAM" id="MobiDB-lite"/>
    </source>
</evidence>
<keyword evidence="1" id="KW-0175">Coiled coil</keyword>
<dbReference type="PANTHER" id="PTHR43941:SF5">
    <property type="entry name" value="ELKS_RAB6-INTERACTING_CAST FAMILY PROTEIN"/>
    <property type="match status" value="1"/>
</dbReference>
<dbReference type="GO" id="GO:0003682">
    <property type="term" value="F:chromatin binding"/>
    <property type="evidence" value="ECO:0007669"/>
    <property type="project" value="TreeGrafter"/>
</dbReference>
<evidence type="ECO:0000313" key="4">
    <source>
        <dbReference type="Proteomes" id="UP000325577"/>
    </source>
</evidence>
<feature type="compositionally biased region" description="Basic residues" evidence="2">
    <location>
        <begin position="665"/>
        <end position="676"/>
    </location>
</feature>
<dbReference type="Gene3D" id="1.10.287.1490">
    <property type="match status" value="1"/>
</dbReference>
<feature type="coiled-coil region" evidence="1">
    <location>
        <begin position="409"/>
        <end position="450"/>
    </location>
</feature>
<proteinExistence type="predicted"/>
<dbReference type="EMBL" id="CM018035">
    <property type="protein sequence ID" value="KAA8541822.1"/>
    <property type="molecule type" value="Genomic_DNA"/>
</dbReference>
<dbReference type="Proteomes" id="UP000325577">
    <property type="component" value="Linkage Group LG12"/>
</dbReference>
<gene>
    <name evidence="3" type="ORF">F0562_022974</name>
</gene>
<evidence type="ECO:0008006" key="5">
    <source>
        <dbReference type="Google" id="ProtNLM"/>
    </source>
</evidence>
<dbReference type="GO" id="GO:0000796">
    <property type="term" value="C:condensin complex"/>
    <property type="evidence" value="ECO:0007669"/>
    <property type="project" value="TreeGrafter"/>
</dbReference>
<feature type="region of interest" description="Disordered" evidence="2">
    <location>
        <begin position="640"/>
        <end position="676"/>
    </location>
</feature>
<reference evidence="3 4" key="1">
    <citation type="submission" date="2019-09" db="EMBL/GenBank/DDBJ databases">
        <title>A chromosome-level genome assembly of the Chinese tupelo Nyssa sinensis.</title>
        <authorList>
            <person name="Yang X."/>
            <person name="Kang M."/>
            <person name="Yang Y."/>
            <person name="Xiong H."/>
            <person name="Wang M."/>
            <person name="Zhang Z."/>
            <person name="Wang Z."/>
            <person name="Wu H."/>
            <person name="Ma T."/>
            <person name="Liu J."/>
            <person name="Xi Z."/>
        </authorList>
    </citation>
    <scope>NUCLEOTIDE SEQUENCE [LARGE SCALE GENOMIC DNA]</scope>
    <source>
        <strain evidence="3">J267</strain>
        <tissue evidence="3">Leaf</tissue>
    </source>
</reference>
<dbReference type="PANTHER" id="PTHR43941">
    <property type="entry name" value="STRUCTURAL MAINTENANCE OF CHROMOSOMES PROTEIN 2"/>
    <property type="match status" value="1"/>
</dbReference>
<keyword evidence="4" id="KW-1185">Reference proteome</keyword>
<evidence type="ECO:0000313" key="3">
    <source>
        <dbReference type="EMBL" id="KAA8541822.1"/>
    </source>
</evidence>
<dbReference type="AlphaFoldDB" id="A0A5J5BJ93"/>
<dbReference type="GO" id="GO:0000793">
    <property type="term" value="C:condensed chromosome"/>
    <property type="evidence" value="ECO:0007669"/>
    <property type="project" value="TreeGrafter"/>
</dbReference>
<feature type="coiled-coil region" evidence="1">
    <location>
        <begin position="483"/>
        <end position="639"/>
    </location>
</feature>
<name>A0A5J5BJ93_9ASTE</name>
<protein>
    <recommendedName>
        <fullName evidence="5">MAR-binding filament-like protein 1-1</fullName>
    </recommendedName>
</protein>
<sequence length="676" mass="76008">MGFVTGSSSLLPSPLHHSIFPTSSSLPCSSQSVFLNSCSRNEDNKKNRIALACMHHESPNDSGFCQRRAILFVGISVLPLLKLQAKSLEGSATVDLISEAPIARTPEDNQKAEQSAQGDASPNPFVSLLNGLGIFSSCMLGALYALAQKEKIATEAAIEFIKTKLKEKEAAIASLEKNFESKLLNEQEERLGKQLQSEKRLIEELKVQIDGLKIDLTKAGEDKEKLEEDLKEKINTIAFLQDKINLLTVEIKEKEDNVHKLSSTLAEKELGFKKLKSIYEQIKNELRGANSKIKGLKDELLKNEKEIESKNAVVDDLNTQVSSLIVERDNSNRNVDAIRKEYSDLKFSAEKKAASDAKLLGEREHELHQLKEQLELALKDVSRNQVSVADLSRERDDLKKMLNFESNGVKNLKHELQIAQETLGKSRNEVSDLERQLHQSRNLCSKLEAEVSKVWVEFAEAKELLQRSLDEAKRSGEVLAGELTSAKEVLKKTKDELQIVSRELATAAENRDSLQKELKELQALDNQILKDKESRRYLETDLEEATKSLDEMNRNALILSRDLEVTNSTIASLEDEKEILYRSLAEQKQVSQATRETMEDAHNLVMRLGKGRENLEKRANKLEEELASAKGEILRLRSETNLSRTLINDQHKQKGESEGTATVPVKKRRMRKGGPQ</sequence>
<dbReference type="OrthoDB" id="10255522at2759"/>
<accession>A0A5J5BJ93</accession>
<dbReference type="GO" id="GO:0000785">
    <property type="term" value="C:chromatin"/>
    <property type="evidence" value="ECO:0007669"/>
    <property type="project" value="TreeGrafter"/>
</dbReference>
<feature type="coiled-coil region" evidence="1">
    <location>
        <begin position="158"/>
        <end position="313"/>
    </location>
</feature>